<reference evidence="6 7" key="1">
    <citation type="journal article" date="2018" name="Nat. Biotechnol.">
        <title>A standardized bacterial taxonomy based on genome phylogeny substantially revises the tree of life.</title>
        <authorList>
            <person name="Parks D.H."/>
            <person name="Chuvochina M."/>
            <person name="Waite D.W."/>
            <person name="Rinke C."/>
            <person name="Skarshewski A."/>
            <person name="Chaumeil P.A."/>
            <person name="Hugenholtz P."/>
        </authorList>
    </citation>
    <scope>NUCLEOTIDE SEQUENCE [LARGE SCALE GENOMIC DNA]</scope>
    <source>
        <strain evidence="6">UBA8781</strain>
    </source>
</reference>
<dbReference type="GO" id="GO:0016020">
    <property type="term" value="C:membrane"/>
    <property type="evidence" value="ECO:0007669"/>
    <property type="project" value="UniProtKB-SubCell"/>
</dbReference>
<organism evidence="6 7">
    <name type="scientific">Anaerolinea thermolimosa</name>
    <dbReference type="NCBI Taxonomy" id="229919"/>
    <lineage>
        <taxon>Bacteria</taxon>
        <taxon>Bacillati</taxon>
        <taxon>Chloroflexota</taxon>
        <taxon>Anaerolineae</taxon>
        <taxon>Anaerolineales</taxon>
        <taxon>Anaerolineaceae</taxon>
        <taxon>Anaerolinea</taxon>
    </lineage>
</organism>
<feature type="transmembrane region" description="Helical" evidence="5">
    <location>
        <begin position="273"/>
        <end position="292"/>
    </location>
</feature>
<keyword evidence="2 5" id="KW-0812">Transmembrane</keyword>
<evidence type="ECO:0000313" key="7">
    <source>
        <dbReference type="Proteomes" id="UP000264141"/>
    </source>
</evidence>
<evidence type="ECO:0000256" key="2">
    <source>
        <dbReference type="ARBA" id="ARBA00022692"/>
    </source>
</evidence>
<dbReference type="EMBL" id="DPBP01000047">
    <property type="protein sequence ID" value="HCE18568.1"/>
    <property type="molecule type" value="Genomic_DNA"/>
</dbReference>
<feature type="transmembrane region" description="Helical" evidence="5">
    <location>
        <begin position="395"/>
        <end position="414"/>
    </location>
</feature>
<dbReference type="Gene3D" id="1.20.1740.10">
    <property type="entry name" value="Amino acid/polyamine transporter I"/>
    <property type="match status" value="1"/>
</dbReference>
<dbReference type="Proteomes" id="UP000264141">
    <property type="component" value="Unassembled WGS sequence"/>
</dbReference>
<feature type="transmembrane region" description="Helical" evidence="5">
    <location>
        <begin position="194"/>
        <end position="212"/>
    </location>
</feature>
<feature type="transmembrane region" description="Helical" evidence="5">
    <location>
        <begin position="164"/>
        <end position="182"/>
    </location>
</feature>
<feature type="transmembrane region" description="Helical" evidence="5">
    <location>
        <begin position="368"/>
        <end position="389"/>
    </location>
</feature>
<feature type="transmembrane region" description="Helical" evidence="5">
    <location>
        <begin position="471"/>
        <end position="489"/>
    </location>
</feature>
<feature type="transmembrane region" description="Helical" evidence="5">
    <location>
        <begin position="121"/>
        <end position="144"/>
    </location>
</feature>
<dbReference type="Pfam" id="PF13520">
    <property type="entry name" value="AA_permease_2"/>
    <property type="match status" value="1"/>
</dbReference>
<feature type="transmembrane region" description="Helical" evidence="5">
    <location>
        <begin position="446"/>
        <end position="465"/>
    </location>
</feature>
<dbReference type="PANTHER" id="PTHR47704">
    <property type="entry name" value="POTASSIUM TRANSPORTER KIMA"/>
    <property type="match status" value="1"/>
</dbReference>
<feature type="transmembrane region" description="Helical" evidence="5">
    <location>
        <begin position="232"/>
        <end position="252"/>
    </location>
</feature>
<dbReference type="PANTHER" id="PTHR47704:SF1">
    <property type="entry name" value="POTASSIUM TRANSPORTER KIMA"/>
    <property type="match status" value="1"/>
</dbReference>
<proteinExistence type="predicted"/>
<dbReference type="InterPro" id="IPR053153">
    <property type="entry name" value="APC_K+_Transporter"/>
</dbReference>
<dbReference type="AlphaFoldDB" id="A0A3D1JLD1"/>
<sequence length="644" mass="70006">MKAEIHGGATILEPRPNLTPPRSWRRWLIGNPLPTADAPHQTIGKAVGLAVFASDALSSTAYATQEIMVILAAAGTGAFSYVFPISLAIVALMLIVTFSYEQTVHAYPSGGGAYIVARDNLGELPALAAGAALLTDYVLTVAVSVSSGVSQVTSAFPSLYSQRVWIAVALVGLIMLINLRGVKESGITFAIPTYFFVVSMFLTVGIGLLRYFTGSLGMVPNPPVLDLDTLAVVTPFLILHAFSSGTSALTGIEAISNGITAFKEPRSRNAGITLLWMSGILATLFLGISFLSGKIGAIPSERETIISQLARTVFDGTGPLYLAVIAGTSIILILAANTAFADFPRLSAILASDRFLPRQFTFRGSRLVYSRGIVALAGLASGLIILFHASVTRLIPLYAIGVFLSFTLSQAGMAHRWWKSGHVRPGDEKVEAGSVVHYDPKWAMKMIINGFGALCTLVVMFVFAATKFKDGAYIIIVLIPLVVLTFYTIHRHYRRLADKLSLEHFSSPRRITRHRVIVAIAGVHRGSLEALNYARSLSDDITAIHVSIDPAESQKVREKWSSYGDGIRLVILDSPYRLLVEPIMEYLDNIIAKRQPTEMITVVVPQFVTNHWWENLLHNQSALLLRFALLFKPGVVIVEVPYQI</sequence>
<evidence type="ECO:0000256" key="4">
    <source>
        <dbReference type="ARBA" id="ARBA00023136"/>
    </source>
</evidence>
<dbReference type="STRING" id="229919.GCA_001050195_02671"/>
<dbReference type="GO" id="GO:0022857">
    <property type="term" value="F:transmembrane transporter activity"/>
    <property type="evidence" value="ECO:0007669"/>
    <property type="project" value="InterPro"/>
</dbReference>
<keyword evidence="3 5" id="KW-1133">Transmembrane helix</keyword>
<gene>
    <name evidence="6" type="ORF">DEQ80_11985</name>
</gene>
<feature type="transmembrane region" description="Helical" evidence="5">
    <location>
        <begin position="320"/>
        <end position="340"/>
    </location>
</feature>
<comment type="subcellular location">
    <subcellularLocation>
        <location evidence="1">Membrane</location>
        <topology evidence="1">Multi-pass membrane protein</topology>
    </subcellularLocation>
</comment>
<evidence type="ECO:0000256" key="5">
    <source>
        <dbReference type="SAM" id="Phobius"/>
    </source>
</evidence>
<feature type="transmembrane region" description="Helical" evidence="5">
    <location>
        <begin position="78"/>
        <end position="100"/>
    </location>
</feature>
<accession>A0A3D1JLD1</accession>
<comment type="caution">
    <text evidence="6">The sequence shown here is derived from an EMBL/GenBank/DDBJ whole genome shotgun (WGS) entry which is preliminary data.</text>
</comment>
<protein>
    <submittedName>
        <fullName evidence="6">Permease</fullName>
    </submittedName>
</protein>
<keyword evidence="4 5" id="KW-0472">Membrane</keyword>
<name>A0A3D1JLD1_9CHLR</name>
<evidence type="ECO:0000256" key="1">
    <source>
        <dbReference type="ARBA" id="ARBA00004141"/>
    </source>
</evidence>
<evidence type="ECO:0000256" key="3">
    <source>
        <dbReference type="ARBA" id="ARBA00022989"/>
    </source>
</evidence>
<dbReference type="InterPro" id="IPR002293">
    <property type="entry name" value="AA/rel_permease1"/>
</dbReference>
<evidence type="ECO:0000313" key="6">
    <source>
        <dbReference type="EMBL" id="HCE18568.1"/>
    </source>
</evidence>